<dbReference type="PANTHER" id="PTHR31658:SF0">
    <property type="entry name" value="CONSERVED OLIGOMERIC GOLGI COMPLEX SUBUNIT 1"/>
    <property type="match status" value="1"/>
</dbReference>
<evidence type="ECO:0000256" key="7">
    <source>
        <dbReference type="ARBA" id="ARBA00023136"/>
    </source>
</evidence>
<dbReference type="GO" id="GO:0006891">
    <property type="term" value="P:intra-Golgi vesicle-mediated transport"/>
    <property type="evidence" value="ECO:0007669"/>
    <property type="project" value="InterPro"/>
</dbReference>
<evidence type="ECO:0000256" key="4">
    <source>
        <dbReference type="ARBA" id="ARBA00022448"/>
    </source>
</evidence>
<keyword evidence="9" id="KW-1185">Reference proteome</keyword>
<dbReference type="OMA" id="HLDANIK"/>
<evidence type="ECO:0000256" key="1">
    <source>
        <dbReference type="ARBA" id="ARBA00004395"/>
    </source>
</evidence>
<dbReference type="GO" id="GO:0015031">
    <property type="term" value="P:protein transport"/>
    <property type="evidence" value="ECO:0007669"/>
    <property type="project" value="UniProtKB-KW"/>
</dbReference>
<accession>T1GY19</accession>
<keyword evidence="6" id="KW-0333">Golgi apparatus</keyword>
<evidence type="ECO:0000256" key="3">
    <source>
        <dbReference type="ARBA" id="ARBA00020978"/>
    </source>
</evidence>
<protein>
    <recommendedName>
        <fullName evidence="3">Conserved oligomeric Golgi complex subunit 1</fullName>
    </recommendedName>
</protein>
<comment type="similarity">
    <text evidence="2">Belongs to the COG1 family.</text>
</comment>
<dbReference type="GO" id="GO:0000139">
    <property type="term" value="C:Golgi membrane"/>
    <property type="evidence" value="ECO:0007669"/>
    <property type="project" value="UniProtKB-SubCell"/>
</dbReference>
<dbReference type="Proteomes" id="UP000015102">
    <property type="component" value="Unassembled WGS sequence"/>
</dbReference>
<dbReference type="STRING" id="36166.T1GY19"/>
<proteinExistence type="inferred from homology"/>
<evidence type="ECO:0000256" key="2">
    <source>
        <dbReference type="ARBA" id="ARBA00006653"/>
    </source>
</evidence>
<reference evidence="8" key="2">
    <citation type="submission" date="2015-06" db="UniProtKB">
        <authorList>
            <consortium name="EnsemblMetazoa"/>
        </authorList>
    </citation>
    <scope>IDENTIFICATION</scope>
</reference>
<keyword evidence="7" id="KW-0472">Membrane</keyword>
<evidence type="ECO:0000256" key="5">
    <source>
        <dbReference type="ARBA" id="ARBA00022927"/>
    </source>
</evidence>
<reference evidence="9" key="1">
    <citation type="submission" date="2013-02" db="EMBL/GenBank/DDBJ databases">
        <authorList>
            <person name="Hughes D."/>
        </authorList>
    </citation>
    <scope>NUCLEOTIDE SEQUENCE</scope>
    <source>
        <strain>Durham</strain>
        <strain evidence="9">NC isolate 2 -- Noor lab</strain>
    </source>
</reference>
<organism evidence="8 9">
    <name type="scientific">Megaselia scalaris</name>
    <name type="common">Humpbacked fly</name>
    <name type="synonym">Phora scalaris</name>
    <dbReference type="NCBI Taxonomy" id="36166"/>
    <lineage>
        <taxon>Eukaryota</taxon>
        <taxon>Metazoa</taxon>
        <taxon>Ecdysozoa</taxon>
        <taxon>Arthropoda</taxon>
        <taxon>Hexapoda</taxon>
        <taxon>Insecta</taxon>
        <taxon>Pterygota</taxon>
        <taxon>Neoptera</taxon>
        <taxon>Endopterygota</taxon>
        <taxon>Diptera</taxon>
        <taxon>Brachycera</taxon>
        <taxon>Muscomorpha</taxon>
        <taxon>Platypezoidea</taxon>
        <taxon>Phoridae</taxon>
        <taxon>Megaseliini</taxon>
        <taxon>Megaselia</taxon>
    </lineage>
</organism>
<sequence>MYETIGNEKFIESNQNAALQIYFDLKFIQTIFTKRDDRNILDRLQKISDTLKTFIDPFDFELFHTHLDANIKKCVVRMRAQLGILIPYPEKVDLLLSRNEVKLSSSSSSSSSPAGGEPNVICLSSSGSTSTWFPLLPIIVQEEKVLEEPKKDVQEIVF</sequence>
<evidence type="ECO:0000313" key="9">
    <source>
        <dbReference type="Proteomes" id="UP000015102"/>
    </source>
</evidence>
<comment type="subcellular location">
    <subcellularLocation>
        <location evidence="1">Golgi apparatus membrane</location>
        <topology evidence="1">Peripheral membrane protein</topology>
    </subcellularLocation>
</comment>
<name>T1GY19_MEGSC</name>
<keyword evidence="4" id="KW-0813">Transport</keyword>
<keyword evidence="5" id="KW-0653">Protein transport</keyword>
<evidence type="ECO:0000256" key="6">
    <source>
        <dbReference type="ARBA" id="ARBA00023034"/>
    </source>
</evidence>
<evidence type="ECO:0000313" key="8">
    <source>
        <dbReference type="EnsemblMetazoa" id="MESCA008739-PA"/>
    </source>
</evidence>
<dbReference type="AlphaFoldDB" id="T1GY19"/>
<dbReference type="EMBL" id="CAQQ02027966">
    <property type="status" value="NOT_ANNOTATED_CDS"/>
    <property type="molecule type" value="Genomic_DNA"/>
</dbReference>
<dbReference type="PANTHER" id="PTHR31658">
    <property type="entry name" value="CONSERVED OLIGOMERIC GOLGI COMPLEX SUBUNIT 1"/>
    <property type="match status" value="1"/>
</dbReference>
<dbReference type="GO" id="GO:0017119">
    <property type="term" value="C:Golgi transport complex"/>
    <property type="evidence" value="ECO:0007669"/>
    <property type="project" value="InterPro"/>
</dbReference>
<dbReference type="InterPro" id="IPR033370">
    <property type="entry name" value="COG1"/>
</dbReference>
<dbReference type="HOGENOM" id="CLU_1671334_0_0_1"/>
<dbReference type="EnsemblMetazoa" id="MESCA008739-RA">
    <property type="protein sequence ID" value="MESCA008739-PA"/>
    <property type="gene ID" value="MESCA008739"/>
</dbReference>